<keyword evidence="3" id="KW-1185">Reference proteome</keyword>
<dbReference type="GO" id="GO:0003676">
    <property type="term" value="F:nucleic acid binding"/>
    <property type="evidence" value="ECO:0007669"/>
    <property type="project" value="InterPro"/>
</dbReference>
<gene>
    <name evidence="2" type="ORF">HUE57_06470</name>
</gene>
<dbReference type="SUPFAM" id="SSF53098">
    <property type="entry name" value="Ribonuclease H-like"/>
    <property type="match status" value="1"/>
</dbReference>
<proteinExistence type="predicted"/>
<feature type="domain" description="Integrase catalytic" evidence="1">
    <location>
        <begin position="62"/>
        <end position="225"/>
    </location>
</feature>
<dbReference type="InterPro" id="IPR001584">
    <property type="entry name" value="Integrase_cat-core"/>
</dbReference>
<sequence>MYGSPRIHKDLQEMGERVGVNRVARLMRANDIASKMARKFVITTNSKNTMQPAPDLLKREFDVERPDKAWVSDTTFIPTRQGWLYLAVIIDLYSRHVIGWAMSNHNNTLLVKDALTMAIWRRGRVESVVVHSDQGRTYTSGDYQRLLKESSLRCSMSRKGECLDNAVAESFFGTLKTELVDYEDYKTKQEAKQSLFEYIEVFYNRRRRHSYLGYVSPAEYEAKCAS</sequence>
<dbReference type="InterPro" id="IPR012337">
    <property type="entry name" value="RNaseH-like_sf"/>
</dbReference>
<evidence type="ECO:0000313" key="2">
    <source>
        <dbReference type="EMBL" id="QKQ28186.1"/>
    </source>
</evidence>
<organism evidence="2 3">
    <name type="scientific">Candidatus Reidiella endopervernicosa</name>
    <dbReference type="NCBI Taxonomy" id="2738883"/>
    <lineage>
        <taxon>Bacteria</taxon>
        <taxon>Pseudomonadati</taxon>
        <taxon>Pseudomonadota</taxon>
        <taxon>Gammaproteobacteria</taxon>
        <taxon>Candidatus Reidiella</taxon>
    </lineage>
</organism>
<dbReference type="AlphaFoldDB" id="A0A6N0I130"/>
<dbReference type="InterPro" id="IPR050900">
    <property type="entry name" value="Transposase_IS3/IS150/IS904"/>
</dbReference>
<evidence type="ECO:0000313" key="3">
    <source>
        <dbReference type="Proteomes" id="UP000509658"/>
    </source>
</evidence>
<dbReference type="KEGG" id="rev:HUE57_06470"/>
<reference evidence="2 3" key="1">
    <citation type="submission" date="2020-05" db="EMBL/GenBank/DDBJ databases">
        <title>Horizontal transmission and recombination maintain forever young bacterial symbiont genomes.</title>
        <authorList>
            <person name="Russell S.L."/>
            <person name="Pepper-Tunick E."/>
            <person name="Svedberg J."/>
            <person name="Byrne A."/>
            <person name="Ruelas Castillo J."/>
            <person name="Vollmers C."/>
            <person name="Beinart R.A."/>
            <person name="Corbett-Detig R."/>
        </authorList>
    </citation>
    <scope>NUCLEOTIDE SEQUENCE [LARGE SCALE GENOMIC DNA]</scope>
    <source>
        <strain evidence="2">Santa_Monica_outfall</strain>
    </source>
</reference>
<dbReference type="InterPro" id="IPR025948">
    <property type="entry name" value="HTH-like_dom"/>
</dbReference>
<dbReference type="PANTHER" id="PTHR46889:SF4">
    <property type="entry name" value="TRANSPOSASE INSO FOR INSERTION SEQUENCE ELEMENT IS911B-RELATED"/>
    <property type="match status" value="1"/>
</dbReference>
<dbReference type="GO" id="GO:0015074">
    <property type="term" value="P:DNA integration"/>
    <property type="evidence" value="ECO:0007669"/>
    <property type="project" value="InterPro"/>
</dbReference>
<dbReference type="InterPro" id="IPR048020">
    <property type="entry name" value="Transpos_IS3"/>
</dbReference>
<dbReference type="Gene3D" id="3.30.420.10">
    <property type="entry name" value="Ribonuclease H-like superfamily/Ribonuclease H"/>
    <property type="match status" value="1"/>
</dbReference>
<name>A0A6N0I130_9GAMM</name>
<dbReference type="EMBL" id="CP054491">
    <property type="protein sequence ID" value="QKQ28186.1"/>
    <property type="molecule type" value="Genomic_DNA"/>
</dbReference>
<dbReference type="NCBIfam" id="NF033516">
    <property type="entry name" value="transpos_IS3"/>
    <property type="match status" value="1"/>
</dbReference>
<dbReference type="PANTHER" id="PTHR46889">
    <property type="entry name" value="TRANSPOSASE INSF FOR INSERTION SEQUENCE IS3B-RELATED"/>
    <property type="match status" value="1"/>
</dbReference>
<dbReference type="InterPro" id="IPR036397">
    <property type="entry name" value="RNaseH_sf"/>
</dbReference>
<protein>
    <submittedName>
        <fullName evidence="2">IS3 family transposase</fullName>
    </submittedName>
</protein>
<dbReference type="Pfam" id="PF13333">
    <property type="entry name" value="rve_2"/>
    <property type="match status" value="1"/>
</dbReference>
<dbReference type="PROSITE" id="PS50994">
    <property type="entry name" value="INTEGRASE"/>
    <property type="match status" value="1"/>
</dbReference>
<accession>A0A6N0I130</accession>
<dbReference type="Pfam" id="PF13276">
    <property type="entry name" value="HTH_21"/>
    <property type="match status" value="1"/>
</dbReference>
<evidence type="ECO:0000259" key="1">
    <source>
        <dbReference type="PROSITE" id="PS50994"/>
    </source>
</evidence>
<dbReference type="Proteomes" id="UP000509658">
    <property type="component" value="Chromosome"/>
</dbReference>
<dbReference type="Pfam" id="PF00665">
    <property type="entry name" value="rve"/>
    <property type="match status" value="1"/>
</dbReference>